<protein>
    <recommendedName>
        <fullName evidence="10">G-protein coupled receptors family 1 profile domain-containing protein</fullName>
    </recommendedName>
</protein>
<gene>
    <name evidence="11" type="ORF">CAPTEDRAFT_117775</name>
</gene>
<dbReference type="PANTHER" id="PTHR24372">
    <property type="entry name" value="GLYCOPROTEIN HORMONE RECEPTOR"/>
    <property type="match status" value="1"/>
</dbReference>
<proteinExistence type="inferred from homology"/>
<dbReference type="CDD" id="cd15137">
    <property type="entry name" value="7tmA_Relaxin_R"/>
    <property type="match status" value="1"/>
</dbReference>
<dbReference type="EMBL" id="AMQN01007017">
    <property type="status" value="NOT_ANNOTATED_CDS"/>
    <property type="molecule type" value="Genomic_DNA"/>
</dbReference>
<dbReference type="SUPFAM" id="SSF81321">
    <property type="entry name" value="Family A G protein-coupled receptor-like"/>
    <property type="match status" value="1"/>
</dbReference>
<evidence type="ECO:0000256" key="5">
    <source>
        <dbReference type="ARBA" id="ARBA00022989"/>
    </source>
</evidence>
<dbReference type="EMBL" id="KB299759">
    <property type="protein sequence ID" value="ELU07591.1"/>
    <property type="molecule type" value="Genomic_DNA"/>
</dbReference>
<evidence type="ECO:0000256" key="4">
    <source>
        <dbReference type="ARBA" id="ARBA00022737"/>
    </source>
</evidence>
<evidence type="ECO:0000256" key="8">
    <source>
        <dbReference type="RuleBase" id="RU000688"/>
    </source>
</evidence>
<keyword evidence="3 8" id="KW-0812">Transmembrane</keyword>
<keyword evidence="8" id="KW-0675">Receptor</keyword>
<dbReference type="Gene3D" id="1.20.1070.10">
    <property type="entry name" value="Rhodopsin 7-helix transmembrane proteins"/>
    <property type="match status" value="1"/>
</dbReference>
<keyword evidence="5 9" id="KW-1133">Transmembrane helix</keyword>
<keyword evidence="4" id="KW-0677">Repeat</keyword>
<evidence type="ECO:0000259" key="10">
    <source>
        <dbReference type="PROSITE" id="PS50262"/>
    </source>
</evidence>
<dbReference type="InterPro" id="IPR008112">
    <property type="entry name" value="Relaxin_rcpt"/>
</dbReference>
<keyword evidence="8" id="KW-0807">Transducer</keyword>
<keyword evidence="13" id="KW-1185">Reference proteome</keyword>
<dbReference type="PROSITE" id="PS50262">
    <property type="entry name" value="G_PROTEIN_RECEP_F1_2"/>
    <property type="match status" value="1"/>
</dbReference>
<feature type="transmembrane region" description="Helical" evidence="9">
    <location>
        <begin position="38"/>
        <end position="62"/>
    </location>
</feature>
<dbReference type="PRINTS" id="PR00237">
    <property type="entry name" value="GPCRRHODOPSN"/>
</dbReference>
<dbReference type="EnsemblMetazoa" id="CapteT117775">
    <property type="protein sequence ID" value="CapteP117775"/>
    <property type="gene ID" value="CapteG117775"/>
</dbReference>
<dbReference type="FunFam" id="1.20.1070.10:FF:000023">
    <property type="entry name" value="Relaxin family peptide receptor 1"/>
    <property type="match status" value="1"/>
</dbReference>
<comment type="similarity">
    <text evidence="8">Belongs to the G-protein coupled receptor 1 family.</text>
</comment>
<dbReference type="OMA" id="CHHAMTS"/>
<dbReference type="HOGENOM" id="CLU_006130_0_1_1"/>
<feature type="domain" description="G-protein coupled receptors family 1 profile" evidence="10">
    <location>
        <begin position="50"/>
        <end position="303"/>
    </location>
</feature>
<keyword evidence="6 9" id="KW-0472">Membrane</keyword>
<dbReference type="GO" id="GO:0009755">
    <property type="term" value="P:hormone-mediated signaling pathway"/>
    <property type="evidence" value="ECO:0007669"/>
    <property type="project" value="TreeGrafter"/>
</dbReference>
<dbReference type="AlphaFoldDB" id="R7UW59"/>
<sequence length="346" mass="39190">YFSTFELCRFTPQVRMCEPKGDGISSFSDLLGSTVLRVFVWIVGATTCLANLVVLVCRMMLYEERNVPTMFIKNLAVSDFLMGVFLLNVGAHDLLYRGHYNRYAFSWMGSWDCQTGGILAMLSSEASILILTVMSVERYLVVAFPYQWKGLTMRTALMLMAAIWTITLALSFTPLIPVDMLYDFYGSNGVCFPLHIHDPFMTGYQYSALIFLGINGTAFVIMLVCYFGMFCSIRRTQHLSGRKVDMSISKRLFLLVFTDALCWVPIMVIKTLAFAQIHITDEFYAWLAIFVLPVNSSLNPILYSISTPAFKRNLHDHMPDRLISISKRSWNSNCLLASAAPWGKTS</sequence>
<evidence type="ECO:0000313" key="13">
    <source>
        <dbReference type="Proteomes" id="UP000014760"/>
    </source>
</evidence>
<evidence type="ECO:0000256" key="9">
    <source>
        <dbReference type="SAM" id="Phobius"/>
    </source>
</evidence>
<dbReference type="PRINTS" id="PR01739">
    <property type="entry name" value="RELAXINR"/>
</dbReference>
<feature type="transmembrane region" description="Helical" evidence="9">
    <location>
        <begin position="74"/>
        <end position="96"/>
    </location>
</feature>
<dbReference type="GO" id="GO:0005886">
    <property type="term" value="C:plasma membrane"/>
    <property type="evidence" value="ECO:0007669"/>
    <property type="project" value="TreeGrafter"/>
</dbReference>
<dbReference type="GO" id="GO:0007189">
    <property type="term" value="P:adenylate cyclase-activating G protein-coupled receptor signaling pathway"/>
    <property type="evidence" value="ECO:0007669"/>
    <property type="project" value="TreeGrafter"/>
</dbReference>
<dbReference type="PROSITE" id="PS00237">
    <property type="entry name" value="G_PROTEIN_RECEP_F1_1"/>
    <property type="match status" value="1"/>
</dbReference>
<dbReference type="InterPro" id="IPR017452">
    <property type="entry name" value="GPCR_Rhodpsn_7TM"/>
</dbReference>
<evidence type="ECO:0000256" key="6">
    <source>
        <dbReference type="ARBA" id="ARBA00023136"/>
    </source>
</evidence>
<reference evidence="11 13" key="2">
    <citation type="journal article" date="2013" name="Nature">
        <title>Insights into bilaterian evolution from three spiralian genomes.</title>
        <authorList>
            <person name="Simakov O."/>
            <person name="Marletaz F."/>
            <person name="Cho S.J."/>
            <person name="Edsinger-Gonzales E."/>
            <person name="Havlak P."/>
            <person name="Hellsten U."/>
            <person name="Kuo D.H."/>
            <person name="Larsson T."/>
            <person name="Lv J."/>
            <person name="Arendt D."/>
            <person name="Savage R."/>
            <person name="Osoegawa K."/>
            <person name="de Jong P."/>
            <person name="Grimwood J."/>
            <person name="Chapman J.A."/>
            <person name="Shapiro H."/>
            <person name="Aerts A."/>
            <person name="Otillar R.P."/>
            <person name="Terry A.Y."/>
            <person name="Boore J.L."/>
            <person name="Grigoriev I.V."/>
            <person name="Lindberg D.R."/>
            <person name="Seaver E.C."/>
            <person name="Weisblat D.A."/>
            <person name="Putnam N.H."/>
            <person name="Rokhsar D.S."/>
        </authorList>
    </citation>
    <scope>NUCLEOTIDE SEQUENCE</scope>
    <source>
        <strain evidence="11 13">I ESC-2004</strain>
    </source>
</reference>
<evidence type="ECO:0000313" key="12">
    <source>
        <dbReference type="EnsemblMetazoa" id="CapteP117775"/>
    </source>
</evidence>
<reference evidence="13" key="1">
    <citation type="submission" date="2012-12" db="EMBL/GenBank/DDBJ databases">
        <authorList>
            <person name="Hellsten U."/>
            <person name="Grimwood J."/>
            <person name="Chapman J.A."/>
            <person name="Shapiro H."/>
            <person name="Aerts A."/>
            <person name="Otillar R.P."/>
            <person name="Terry A.Y."/>
            <person name="Boore J.L."/>
            <person name="Simakov O."/>
            <person name="Marletaz F."/>
            <person name="Cho S.-J."/>
            <person name="Edsinger-Gonzales E."/>
            <person name="Havlak P."/>
            <person name="Kuo D.-H."/>
            <person name="Larsson T."/>
            <person name="Lv J."/>
            <person name="Arendt D."/>
            <person name="Savage R."/>
            <person name="Osoegawa K."/>
            <person name="de Jong P."/>
            <person name="Lindberg D.R."/>
            <person name="Seaver E.C."/>
            <person name="Weisblat D.A."/>
            <person name="Putnam N.H."/>
            <person name="Grigoriev I.V."/>
            <person name="Rokhsar D.S."/>
        </authorList>
    </citation>
    <scope>NUCLEOTIDE SEQUENCE</scope>
    <source>
        <strain evidence="13">I ESC-2004</strain>
    </source>
</reference>
<dbReference type="Pfam" id="PF00001">
    <property type="entry name" value="7tm_1"/>
    <property type="match status" value="1"/>
</dbReference>
<dbReference type="STRING" id="283909.R7UW59"/>
<dbReference type="Proteomes" id="UP000014760">
    <property type="component" value="Unassembled WGS sequence"/>
</dbReference>
<name>R7UW59_CAPTE</name>
<comment type="subcellular location">
    <subcellularLocation>
        <location evidence="1">Membrane</location>
    </subcellularLocation>
</comment>
<evidence type="ECO:0000313" key="11">
    <source>
        <dbReference type="EMBL" id="ELU07591.1"/>
    </source>
</evidence>
<dbReference type="GO" id="GO:0008528">
    <property type="term" value="F:G protein-coupled peptide receptor activity"/>
    <property type="evidence" value="ECO:0007669"/>
    <property type="project" value="TreeGrafter"/>
</dbReference>
<dbReference type="InterPro" id="IPR000276">
    <property type="entry name" value="GPCR_Rhodpsn"/>
</dbReference>
<feature type="non-terminal residue" evidence="11">
    <location>
        <position position="1"/>
    </location>
</feature>
<organism evidence="11">
    <name type="scientific">Capitella teleta</name>
    <name type="common">Polychaete worm</name>
    <dbReference type="NCBI Taxonomy" id="283909"/>
    <lineage>
        <taxon>Eukaryota</taxon>
        <taxon>Metazoa</taxon>
        <taxon>Spiralia</taxon>
        <taxon>Lophotrochozoa</taxon>
        <taxon>Annelida</taxon>
        <taxon>Polychaeta</taxon>
        <taxon>Sedentaria</taxon>
        <taxon>Scolecida</taxon>
        <taxon>Capitellidae</taxon>
        <taxon>Capitella</taxon>
    </lineage>
</organism>
<feature type="transmembrane region" description="Helical" evidence="9">
    <location>
        <begin position="156"/>
        <end position="176"/>
    </location>
</feature>
<keyword evidence="7" id="KW-0325">Glycoprotein</keyword>
<keyword evidence="2" id="KW-0433">Leucine-rich repeat</keyword>
<dbReference type="OrthoDB" id="2101615at2759"/>
<evidence type="ECO:0000256" key="1">
    <source>
        <dbReference type="ARBA" id="ARBA00004370"/>
    </source>
</evidence>
<reference evidence="12" key="3">
    <citation type="submission" date="2015-06" db="UniProtKB">
        <authorList>
            <consortium name="EnsemblMetazoa"/>
        </authorList>
    </citation>
    <scope>IDENTIFICATION</scope>
</reference>
<keyword evidence="8" id="KW-0297">G-protein coupled receptor</keyword>
<feature type="transmembrane region" description="Helical" evidence="9">
    <location>
        <begin position="283"/>
        <end position="305"/>
    </location>
</feature>
<feature type="transmembrane region" description="Helical" evidence="9">
    <location>
        <begin position="208"/>
        <end position="231"/>
    </location>
</feature>
<evidence type="ECO:0000256" key="2">
    <source>
        <dbReference type="ARBA" id="ARBA00022614"/>
    </source>
</evidence>
<feature type="transmembrane region" description="Helical" evidence="9">
    <location>
        <begin position="252"/>
        <end position="277"/>
    </location>
</feature>
<accession>R7UW59</accession>
<dbReference type="PANTHER" id="PTHR24372:SF80">
    <property type="entry name" value="FI21465P1-RELATED"/>
    <property type="match status" value="1"/>
</dbReference>
<evidence type="ECO:0000256" key="3">
    <source>
        <dbReference type="ARBA" id="ARBA00022692"/>
    </source>
</evidence>
<feature type="transmembrane region" description="Helical" evidence="9">
    <location>
        <begin position="116"/>
        <end position="136"/>
    </location>
</feature>
<evidence type="ECO:0000256" key="7">
    <source>
        <dbReference type="ARBA" id="ARBA00023180"/>
    </source>
</evidence>